<proteinExistence type="predicted"/>
<protein>
    <submittedName>
        <fullName evidence="1">Uncharacterized protein</fullName>
    </submittedName>
</protein>
<gene>
    <name evidence="1" type="ORF">PLUA15_280012</name>
</gene>
<dbReference type="EMBL" id="OBKZ01000021">
    <property type="protein sequence ID" value="SOB53072.1"/>
    <property type="molecule type" value="Genomic_DNA"/>
</dbReference>
<evidence type="ECO:0000313" key="2">
    <source>
        <dbReference type="Proteomes" id="UP000219564"/>
    </source>
</evidence>
<name>A0AAX2H9P3_9PSED</name>
<sequence length="97" mass="10828">MHDLHQSPANQWAHWAQNPYRVGSTMLGLNTKRSHIHAAGATRDRTPTEQKEALDETGEQYHESDISQCLPINALAFPSDGLRSHHGRPAQHDCPVV</sequence>
<dbReference type="Proteomes" id="UP000219564">
    <property type="component" value="Unassembled WGS sequence"/>
</dbReference>
<organism evidence="1 2">
    <name type="scientific">Pseudomonas lundensis</name>
    <dbReference type="NCBI Taxonomy" id="86185"/>
    <lineage>
        <taxon>Bacteria</taxon>
        <taxon>Pseudomonadati</taxon>
        <taxon>Pseudomonadota</taxon>
        <taxon>Gammaproteobacteria</taxon>
        <taxon>Pseudomonadales</taxon>
        <taxon>Pseudomonadaceae</taxon>
        <taxon>Pseudomonas</taxon>
    </lineage>
</organism>
<accession>A0AAX2H9P3</accession>
<reference evidence="1 2" key="1">
    <citation type="submission" date="2017-08" db="EMBL/GenBank/DDBJ databases">
        <authorList>
            <person name="Chaillou S."/>
        </authorList>
    </citation>
    <scope>NUCLEOTIDE SEQUENCE [LARGE SCALE GENOMIC DNA]</scope>
    <source>
        <strain evidence="1 2">MFPA15A1205</strain>
    </source>
</reference>
<evidence type="ECO:0000313" key="1">
    <source>
        <dbReference type="EMBL" id="SOB53072.1"/>
    </source>
</evidence>
<comment type="caution">
    <text evidence="1">The sequence shown here is derived from an EMBL/GenBank/DDBJ whole genome shotgun (WGS) entry which is preliminary data.</text>
</comment>
<dbReference type="AlphaFoldDB" id="A0AAX2H9P3"/>